<dbReference type="InterPro" id="IPR006638">
    <property type="entry name" value="Elp3/MiaA/NifB-like_rSAM"/>
</dbReference>
<dbReference type="SMART" id="SM00729">
    <property type="entry name" value="Elp3"/>
    <property type="match status" value="1"/>
</dbReference>
<evidence type="ECO:0000256" key="3">
    <source>
        <dbReference type="ARBA" id="ARBA00022679"/>
    </source>
</evidence>
<dbReference type="GO" id="GO:0005829">
    <property type="term" value="C:cytosol"/>
    <property type="evidence" value="ECO:0007669"/>
    <property type="project" value="TreeGrafter"/>
</dbReference>
<keyword evidence="10" id="KW-1185">Reference proteome</keyword>
<gene>
    <name evidence="9" type="ORF">dsat_1908</name>
</gene>
<dbReference type="SFLD" id="SFLDS00029">
    <property type="entry name" value="Radical_SAM"/>
    <property type="match status" value="1"/>
</dbReference>
<organism evidence="9 10">
    <name type="scientific">Alkalidesulfovibrio alkalitolerans DSM 16529</name>
    <dbReference type="NCBI Taxonomy" id="1121439"/>
    <lineage>
        <taxon>Bacteria</taxon>
        <taxon>Pseudomonadati</taxon>
        <taxon>Thermodesulfobacteriota</taxon>
        <taxon>Desulfovibrionia</taxon>
        <taxon>Desulfovibrionales</taxon>
        <taxon>Desulfovibrionaceae</taxon>
        <taxon>Alkalidesulfovibrio</taxon>
    </lineage>
</organism>
<dbReference type="InterPro" id="IPR034466">
    <property type="entry name" value="Methyltransferase_Class_B"/>
</dbReference>
<dbReference type="InterPro" id="IPR007197">
    <property type="entry name" value="rSAM"/>
</dbReference>
<dbReference type="GO" id="GO:0051539">
    <property type="term" value="F:4 iron, 4 sulfur cluster binding"/>
    <property type="evidence" value="ECO:0007669"/>
    <property type="project" value="UniProtKB-KW"/>
</dbReference>
<dbReference type="STRING" id="1121439.dsat_1908"/>
<dbReference type="PROSITE" id="PS51918">
    <property type="entry name" value="RADICAL_SAM"/>
    <property type="match status" value="1"/>
</dbReference>
<sequence length="524" mass="58936">MISARAATTGGGDARPLKTCVVVPPVVCHHLDPHTGIPFMPHMAAYLAGALRDAGMDVTVLDSFGIDCHATQVVRSEFLLMGLRVDDLVGRVARNCDVCFIYCRTIAEFVAVEDLVDRLRINRPETKIVLFENIQAVTSYSLMEVADQFIRRGVHCVIGGEPEDRCAEVARRLAASRPLSGIPGTVHAGDGSVAAPVSEESAGLPENLDALPMPAWELWNLKGYWTMGFAHAPVKKKDRFLPLLTSRGCPFRCAFCISPGLNPRWRPRSAKHVVDEMEHFNKTLGINDFHISDLNPTVNNERIREMCRDILRRGLAITWKFAQGTKIETIKDRETLELMAKAGCVYVSFSPETGSKRLLKIMHKPFDHEHALAMARHMNALGIRMQAVFLGGVPGETQADRDQSLAYATRLIKAGVDEISTVIFTPLPGARLSDALSGYEHYSQCTPSPDWRADYKDLTAYRRRMYLNLFTRKILFWPGKFLREMHGLFTKNFETKMEMSLYKQIKLYILRYFPAFYARKPVSK</sequence>
<dbReference type="InterPro" id="IPR058240">
    <property type="entry name" value="rSAM_sf"/>
</dbReference>
<dbReference type="GO" id="GO:0046872">
    <property type="term" value="F:metal ion binding"/>
    <property type="evidence" value="ECO:0007669"/>
    <property type="project" value="UniProtKB-KW"/>
</dbReference>
<dbReference type="Pfam" id="PF04055">
    <property type="entry name" value="Radical_SAM"/>
    <property type="match status" value="1"/>
</dbReference>
<dbReference type="GO" id="GO:0003824">
    <property type="term" value="F:catalytic activity"/>
    <property type="evidence" value="ECO:0007669"/>
    <property type="project" value="InterPro"/>
</dbReference>
<dbReference type="CDD" id="cd01335">
    <property type="entry name" value="Radical_SAM"/>
    <property type="match status" value="1"/>
</dbReference>
<comment type="cofactor">
    <cofactor evidence="1">
        <name>[4Fe-4S] cluster</name>
        <dbReference type="ChEBI" id="CHEBI:49883"/>
    </cofactor>
</comment>
<evidence type="ECO:0000313" key="9">
    <source>
        <dbReference type="EMBL" id="EPR35567.1"/>
    </source>
</evidence>
<dbReference type="InterPro" id="IPR051198">
    <property type="entry name" value="BchE-like"/>
</dbReference>
<keyword evidence="3" id="KW-0808">Transferase</keyword>
<evidence type="ECO:0000259" key="8">
    <source>
        <dbReference type="PROSITE" id="PS51918"/>
    </source>
</evidence>
<evidence type="ECO:0000256" key="2">
    <source>
        <dbReference type="ARBA" id="ARBA00022603"/>
    </source>
</evidence>
<keyword evidence="5" id="KW-0479">Metal-binding</keyword>
<dbReference type="InterPro" id="IPR023404">
    <property type="entry name" value="rSAM_horseshoe"/>
</dbReference>
<evidence type="ECO:0000256" key="4">
    <source>
        <dbReference type="ARBA" id="ARBA00022691"/>
    </source>
</evidence>
<dbReference type="Gene3D" id="3.80.30.20">
    <property type="entry name" value="tm_1862 like domain"/>
    <property type="match status" value="1"/>
</dbReference>
<accession>S7TED5</accession>
<reference evidence="9 10" key="1">
    <citation type="journal article" date="2013" name="Genome Announc.">
        <title>Draft genome sequences for three mercury-methylating, sulfate-reducing bacteria.</title>
        <authorList>
            <person name="Brown S.D."/>
            <person name="Hurt R.A.Jr."/>
            <person name="Gilmour C.C."/>
            <person name="Elias D.A."/>
        </authorList>
    </citation>
    <scope>NUCLEOTIDE SEQUENCE [LARGE SCALE GENOMIC DNA]</scope>
    <source>
        <strain evidence="9 10">DSM 16529</strain>
    </source>
</reference>
<evidence type="ECO:0000313" key="10">
    <source>
        <dbReference type="Proteomes" id="UP000014975"/>
    </source>
</evidence>
<dbReference type="eggNOG" id="COG1032">
    <property type="taxonomic scope" value="Bacteria"/>
</dbReference>
<protein>
    <submittedName>
        <fullName evidence="9">Radical SAM domain protein</fullName>
    </submittedName>
</protein>
<evidence type="ECO:0000256" key="5">
    <source>
        <dbReference type="ARBA" id="ARBA00022723"/>
    </source>
</evidence>
<proteinExistence type="predicted"/>
<dbReference type="AlphaFoldDB" id="S7TED5"/>
<dbReference type="SUPFAM" id="SSF102114">
    <property type="entry name" value="Radical SAM enzymes"/>
    <property type="match status" value="1"/>
</dbReference>
<name>S7TED5_9BACT</name>
<dbReference type="SFLD" id="SFLDG01082">
    <property type="entry name" value="B12-binding_domain_containing"/>
    <property type="match status" value="1"/>
</dbReference>
<dbReference type="Proteomes" id="UP000014975">
    <property type="component" value="Unassembled WGS sequence"/>
</dbReference>
<dbReference type="PANTHER" id="PTHR43409:SF7">
    <property type="entry name" value="BLL1977 PROTEIN"/>
    <property type="match status" value="1"/>
</dbReference>
<dbReference type="OrthoDB" id="9804952at2"/>
<keyword evidence="6" id="KW-0408">Iron</keyword>
<comment type="caution">
    <text evidence="9">The sequence shown here is derived from an EMBL/GenBank/DDBJ whole genome shotgun (WGS) entry which is preliminary data.</text>
</comment>
<dbReference type="SFLD" id="SFLDG01123">
    <property type="entry name" value="methyltransferase_(Class_B)"/>
    <property type="match status" value="1"/>
</dbReference>
<dbReference type="PANTHER" id="PTHR43409">
    <property type="entry name" value="ANAEROBIC MAGNESIUM-PROTOPORPHYRIN IX MONOMETHYL ESTER CYCLASE-RELATED"/>
    <property type="match status" value="1"/>
</dbReference>
<evidence type="ECO:0000256" key="1">
    <source>
        <dbReference type="ARBA" id="ARBA00001966"/>
    </source>
</evidence>
<dbReference type="PATRIC" id="fig|1121439.3.peg.295"/>
<dbReference type="EMBL" id="ATHI01000003">
    <property type="protein sequence ID" value="EPR35567.1"/>
    <property type="molecule type" value="Genomic_DNA"/>
</dbReference>
<evidence type="ECO:0000256" key="7">
    <source>
        <dbReference type="ARBA" id="ARBA00023014"/>
    </source>
</evidence>
<keyword evidence="4" id="KW-0949">S-adenosyl-L-methionine</keyword>
<keyword evidence="7" id="KW-0411">Iron-sulfur</keyword>
<evidence type="ECO:0000256" key="6">
    <source>
        <dbReference type="ARBA" id="ARBA00023004"/>
    </source>
</evidence>
<feature type="domain" description="Radical SAM core" evidence="8">
    <location>
        <begin position="235"/>
        <end position="468"/>
    </location>
</feature>
<keyword evidence="2" id="KW-0489">Methyltransferase</keyword>